<accession>A0ABS4SSD3</accession>
<feature type="region of interest" description="Disordered" evidence="1">
    <location>
        <begin position="388"/>
        <end position="424"/>
    </location>
</feature>
<feature type="region of interest" description="Disordered" evidence="1">
    <location>
        <begin position="639"/>
        <end position="669"/>
    </location>
</feature>
<evidence type="ECO:0000313" key="3">
    <source>
        <dbReference type="Proteomes" id="UP000781958"/>
    </source>
</evidence>
<evidence type="ECO:0000313" key="2">
    <source>
        <dbReference type="EMBL" id="MBP2295471.1"/>
    </source>
</evidence>
<feature type="compositionally biased region" description="Basic and acidic residues" evidence="1">
    <location>
        <begin position="652"/>
        <end position="669"/>
    </location>
</feature>
<feature type="compositionally biased region" description="Low complexity" evidence="1">
    <location>
        <begin position="639"/>
        <end position="648"/>
    </location>
</feature>
<name>A0ABS4SSD3_9PROT</name>
<sequence length="669" mass="71802">MFGLKLSKKPNPAGAMATGAATGAATMFLHCTDTSWRLRVEDPENGAAALEREAASVSPGQPSEPRMDAVFRSAGTAIRDGAFASVGRLAVLTDDPQVFLTDTRNETFSVAATQSSGLLHAYGAMQLNAKAVTFGFGPFGLTAQGQKEKGVAAFADARRVGACLGRLDRAGALVTRLVPVADVLVRRAAELGDLPYGGIYVGGHCTHVVLANPRYGTVTARVLPFGVMSVVEALANHGNMSPEDAERSLRARDMLADMLADVPATSPLPDEGTAALTRTILDRAVGDELRGYLEKLEATLDFFEGQRASGRPDRLELFGAHDRVAGFAGFLARRLPVAPAAVGIFDLFCASAGQPGVNLLEDTGPGLEIGRVKYRLYEQRLVPTADLRAAKGPEAPAARPSIGQSKRRMRGRGRADRAGSAARNGGMTLESLMNRLMNRPAADPASDAAGEEAADAANRDRPYFALFGLLAVLVLMLAVQKNDEMETQRAMAATQAARAFDDSTRLRQHLARPLRSADQASADKVLWTEKFLIIGRNIDQRMWLTDVYLATEAGVAGSSDVVRKKLVIEGAVLPSTEGHVLEVSRFIANLENSANHDFMNDFREIRFQGITLDQAETDPVIRFGIEAVYDENKRVQARQQGAAASAGSLGDMQDRVRGRNDEVERYAPR</sequence>
<gene>
    <name evidence="2" type="ORF">J2851_005281</name>
</gene>
<dbReference type="Gene3D" id="3.30.420.40">
    <property type="match status" value="1"/>
</dbReference>
<organism evidence="2 3">
    <name type="scientific">Azospirillum rugosum</name>
    <dbReference type="NCBI Taxonomy" id="416170"/>
    <lineage>
        <taxon>Bacteria</taxon>
        <taxon>Pseudomonadati</taxon>
        <taxon>Pseudomonadota</taxon>
        <taxon>Alphaproteobacteria</taxon>
        <taxon>Rhodospirillales</taxon>
        <taxon>Azospirillaceae</taxon>
        <taxon>Azospirillum</taxon>
    </lineage>
</organism>
<dbReference type="Proteomes" id="UP000781958">
    <property type="component" value="Unassembled WGS sequence"/>
</dbReference>
<reference evidence="2 3" key="1">
    <citation type="submission" date="2021-03" db="EMBL/GenBank/DDBJ databases">
        <title>Genomic Encyclopedia of Type Strains, Phase III (KMG-III): the genomes of soil and plant-associated and newly described type strains.</title>
        <authorList>
            <person name="Whitman W."/>
        </authorList>
    </citation>
    <scope>NUCLEOTIDE SEQUENCE [LARGE SCALE GENOMIC DNA]</scope>
    <source>
        <strain evidence="2 3">IMMIB AFH-6</strain>
    </source>
</reference>
<protein>
    <submittedName>
        <fullName evidence="2">Uncharacterized protein</fullName>
    </submittedName>
</protein>
<dbReference type="EMBL" id="JAGINP010000022">
    <property type="protein sequence ID" value="MBP2295471.1"/>
    <property type="molecule type" value="Genomic_DNA"/>
</dbReference>
<evidence type="ECO:0000256" key="1">
    <source>
        <dbReference type="SAM" id="MobiDB-lite"/>
    </source>
</evidence>
<dbReference type="RefSeq" id="WP_209769986.1">
    <property type="nucleotide sequence ID" value="NZ_JAGINP010000022.1"/>
</dbReference>
<keyword evidence="3" id="KW-1185">Reference proteome</keyword>
<proteinExistence type="predicted"/>
<comment type="caution">
    <text evidence="2">The sequence shown here is derived from an EMBL/GenBank/DDBJ whole genome shotgun (WGS) entry which is preliminary data.</text>
</comment>